<keyword evidence="2" id="KW-0812">Transmembrane</keyword>
<reference evidence="5" key="1">
    <citation type="journal article" date="2019" name="J. ISSAAS">
        <title>Direct Repeats Co-occur with Few Short Dispersed Repeats in Plastid Genome of A Spikemoss, Selaginella vardei (Selaginellaceae, Lycophyta).</title>
        <authorList>
            <person name="Zhang H.-R."/>
            <person name="Zhang X.-C."/>
            <person name="Xiang Q.-P."/>
        </authorList>
    </citation>
    <scope>NUCLEOTIDE SEQUENCE</scope>
</reference>
<dbReference type="InterPro" id="IPR003398">
    <property type="entry name" value="PSII_PsbN"/>
</dbReference>
<dbReference type="GeneID" id="39332182"/>
<dbReference type="GO" id="GO:0015979">
    <property type="term" value="P:photosynthesis"/>
    <property type="evidence" value="ECO:0007669"/>
    <property type="project" value="InterPro"/>
</dbReference>
<evidence type="ECO:0000256" key="1">
    <source>
        <dbReference type="ARBA" id="ARBA00004411"/>
    </source>
</evidence>
<evidence type="ECO:0000256" key="3">
    <source>
        <dbReference type="ARBA" id="ARBA00022989"/>
    </source>
</evidence>
<evidence type="ECO:0000256" key="2">
    <source>
        <dbReference type="ARBA" id="ARBA00022692"/>
    </source>
</evidence>
<name>A0A410KKL6_9TRAC</name>
<sequence>METAIPVAISISCLPVSSTGYALYTASGQPSAELRDPFREHGDQ</sequence>
<dbReference type="Pfam" id="PF02468">
    <property type="entry name" value="PsbN"/>
    <property type="match status" value="1"/>
</dbReference>
<proteinExistence type="predicted"/>
<evidence type="ECO:0000256" key="4">
    <source>
        <dbReference type="ARBA" id="ARBA00023136"/>
    </source>
</evidence>
<keyword evidence="4" id="KW-0472">Membrane</keyword>
<comment type="subcellular location">
    <subcellularLocation>
        <location evidence="1">Plastid membrane</location>
        <topology evidence="1">Single-pass membrane protein</topology>
    </subcellularLocation>
</comment>
<keyword evidence="3" id="KW-1133">Transmembrane helix</keyword>
<keyword evidence="5" id="KW-0934">Plastid</keyword>
<dbReference type="EMBL" id="MK156801">
    <property type="protein sequence ID" value="QAR48724.1"/>
    <property type="molecule type" value="Genomic_DNA"/>
</dbReference>
<organism evidence="5">
    <name type="scientific">Selaginella indica</name>
    <dbReference type="NCBI Taxonomy" id="189559"/>
    <lineage>
        <taxon>Eukaryota</taxon>
        <taxon>Viridiplantae</taxon>
        <taxon>Streptophyta</taxon>
        <taxon>Embryophyta</taxon>
        <taxon>Tracheophyta</taxon>
        <taxon>Lycopodiopsida</taxon>
        <taxon>Selaginellales</taxon>
        <taxon>Selaginellaceae</taxon>
        <taxon>Selaginella</taxon>
    </lineage>
</organism>
<dbReference type="PANTHER" id="PTHR35326">
    <property type="entry name" value="PROTEIN PSBN"/>
    <property type="match status" value="1"/>
</dbReference>
<keyword evidence="5" id="KW-0150">Chloroplast</keyword>
<dbReference type="GO" id="GO:0042170">
    <property type="term" value="C:plastid membrane"/>
    <property type="evidence" value="ECO:0007669"/>
    <property type="project" value="UniProtKB-SubCell"/>
</dbReference>
<dbReference type="AlphaFoldDB" id="A0A410KKL6"/>
<evidence type="ECO:0000313" key="5">
    <source>
        <dbReference type="EMBL" id="QAR48724.1"/>
    </source>
</evidence>
<geneLocation type="chloroplast" evidence="5"/>
<protein>
    <submittedName>
        <fullName evidence="5">Photosystem II protein N</fullName>
    </submittedName>
</protein>
<gene>
    <name evidence="5" type="primary">psbN</name>
</gene>
<accession>A0A410KKL6</accession>
<dbReference type="PANTHER" id="PTHR35326:SF3">
    <property type="entry name" value="PROTEIN PSBN"/>
    <property type="match status" value="1"/>
</dbReference>
<dbReference type="RefSeq" id="YP_009561293.1">
    <property type="nucleotide sequence ID" value="NC_041098.1"/>
</dbReference>